<dbReference type="SUPFAM" id="SSF55729">
    <property type="entry name" value="Acyl-CoA N-acyltransferases (Nat)"/>
    <property type="match status" value="1"/>
</dbReference>
<dbReference type="STRING" id="36807.Mlaev_01201"/>
<dbReference type="AlphaFoldDB" id="A0A150HFX3"/>
<dbReference type="Gene3D" id="3.40.630.30">
    <property type="match status" value="1"/>
</dbReference>
<sequence length="115" mass="12293">MKTVAIRAMRPEDWPEVEAIYHEGLATGNASFEAEPPTWEAFDTGKLGVGRLVAVDADGGVTGWVAASAVSTRAVYRGVVAGQWRDTDPGRTSPPRRSAVTREPRPGFRVDGVLG</sequence>
<dbReference type="InterPro" id="IPR016181">
    <property type="entry name" value="Acyl_CoA_acyltransferase"/>
</dbReference>
<evidence type="ECO:0000313" key="3">
    <source>
        <dbReference type="Proteomes" id="UP000075357"/>
    </source>
</evidence>
<accession>A0A150HFX3</accession>
<gene>
    <name evidence="2" type="ORF">Mlaev_01201</name>
</gene>
<reference evidence="2 3" key="1">
    <citation type="submission" date="2016-01" db="EMBL/GenBank/DDBJ databases">
        <title>Draft genome sequences of Microbacterium laevaniformans LCDC 91-0039 and the type strain of Microbacterium hominis LCDC 84-209.</title>
        <authorList>
            <person name="Bernier A.-M."/>
            <person name="Bernard K."/>
        </authorList>
    </citation>
    <scope>NUCLEOTIDE SEQUENCE [LARGE SCALE GENOMIC DNA]</scope>
    <source>
        <strain evidence="2 3">LCDC 91-0039</strain>
    </source>
</reference>
<dbReference type="Proteomes" id="UP000075357">
    <property type="component" value="Unassembled WGS sequence"/>
</dbReference>
<name>A0A150HFX3_9MICO</name>
<comment type="caution">
    <text evidence="2">The sequence shown here is derived from an EMBL/GenBank/DDBJ whole genome shotgun (WGS) entry which is preliminary data.</text>
</comment>
<dbReference type="RefSeq" id="WP_231860835.1">
    <property type="nucleotide sequence ID" value="NZ_LRAD01000026.1"/>
</dbReference>
<protein>
    <submittedName>
        <fullName evidence="2">Uncharacterized protein</fullName>
    </submittedName>
</protein>
<evidence type="ECO:0000313" key="2">
    <source>
        <dbReference type="EMBL" id="KXZ60945.1"/>
    </source>
</evidence>
<dbReference type="EMBL" id="LRAD01000026">
    <property type="protein sequence ID" value="KXZ60945.1"/>
    <property type="molecule type" value="Genomic_DNA"/>
</dbReference>
<proteinExistence type="predicted"/>
<organism evidence="2 3">
    <name type="scientific">Microbacterium laevaniformans</name>
    <dbReference type="NCBI Taxonomy" id="36807"/>
    <lineage>
        <taxon>Bacteria</taxon>
        <taxon>Bacillati</taxon>
        <taxon>Actinomycetota</taxon>
        <taxon>Actinomycetes</taxon>
        <taxon>Micrococcales</taxon>
        <taxon>Microbacteriaceae</taxon>
        <taxon>Microbacterium</taxon>
    </lineage>
</organism>
<evidence type="ECO:0000256" key="1">
    <source>
        <dbReference type="SAM" id="MobiDB-lite"/>
    </source>
</evidence>
<feature type="region of interest" description="Disordered" evidence="1">
    <location>
        <begin position="84"/>
        <end position="115"/>
    </location>
</feature>
<keyword evidence="3" id="KW-1185">Reference proteome</keyword>